<feature type="compositionally biased region" description="Basic and acidic residues" evidence="1">
    <location>
        <begin position="911"/>
        <end position="920"/>
    </location>
</feature>
<feature type="region of interest" description="Disordered" evidence="1">
    <location>
        <begin position="1218"/>
        <end position="1239"/>
    </location>
</feature>
<feature type="compositionally biased region" description="Basic and acidic residues" evidence="1">
    <location>
        <begin position="956"/>
        <end position="966"/>
    </location>
</feature>
<organism evidence="4">
    <name type="scientific">Gibberella zeae</name>
    <name type="common">Wheat head blight fungus</name>
    <name type="synonym">Fusarium graminearum</name>
    <dbReference type="NCBI Taxonomy" id="5518"/>
    <lineage>
        <taxon>Eukaryota</taxon>
        <taxon>Fungi</taxon>
        <taxon>Dikarya</taxon>
        <taxon>Ascomycota</taxon>
        <taxon>Pezizomycotina</taxon>
        <taxon>Sordariomycetes</taxon>
        <taxon>Hypocreomycetidae</taxon>
        <taxon>Hypocreales</taxon>
        <taxon>Nectriaceae</taxon>
        <taxon>Fusarium</taxon>
    </lineage>
</organism>
<gene>
    <name evidence="4" type="ORF">FUG_LOCUS145469</name>
    <name evidence="3" type="ORF">MDCFG202_LOCUS496146</name>
</gene>
<dbReference type="InterPro" id="IPR000192">
    <property type="entry name" value="Aminotrans_V_dom"/>
</dbReference>
<dbReference type="PANTHER" id="PTHR14237:SF80">
    <property type="entry name" value="MOLYBDENUM COFACTOR SULFURASE"/>
    <property type="match status" value="1"/>
</dbReference>
<dbReference type="Gene3D" id="3.40.640.10">
    <property type="entry name" value="Type I PLP-dependent aspartate aminotransferase-like (Major domain)"/>
    <property type="match status" value="1"/>
</dbReference>
<feature type="compositionally biased region" description="Polar residues" evidence="1">
    <location>
        <begin position="1078"/>
        <end position="1091"/>
    </location>
</feature>
<protein>
    <recommendedName>
        <fullName evidence="2">Aminotransferase class V domain-containing protein</fullName>
    </recommendedName>
</protein>
<reference evidence="3" key="2">
    <citation type="submission" date="2021-03" db="EMBL/GenBank/DDBJ databases">
        <authorList>
            <person name="Alouane T."/>
            <person name="Langin T."/>
            <person name="Bonhomme L."/>
        </authorList>
    </citation>
    <scope>NUCLEOTIDE SEQUENCE</scope>
    <source>
        <strain evidence="3">MDC_Fg202</strain>
    </source>
</reference>
<dbReference type="Gene3D" id="3.90.1150.10">
    <property type="entry name" value="Aspartate Aminotransferase, domain 1"/>
    <property type="match status" value="1"/>
</dbReference>
<dbReference type="PANTHER" id="PTHR14237">
    <property type="entry name" value="MOLYBDOPTERIN COFACTOR SULFURASE MOSC"/>
    <property type="match status" value="1"/>
</dbReference>
<dbReference type="EMBL" id="CAAKMV010000111">
    <property type="protein sequence ID" value="VIO55282.1"/>
    <property type="molecule type" value="Genomic_DNA"/>
</dbReference>
<dbReference type="Pfam" id="PF00266">
    <property type="entry name" value="Aminotran_5"/>
    <property type="match status" value="1"/>
</dbReference>
<feature type="compositionally biased region" description="Basic and acidic residues" evidence="1">
    <location>
        <begin position="1228"/>
        <end position="1239"/>
    </location>
</feature>
<evidence type="ECO:0000259" key="2">
    <source>
        <dbReference type="Pfam" id="PF00266"/>
    </source>
</evidence>
<dbReference type="InterPro" id="IPR015421">
    <property type="entry name" value="PyrdxlP-dep_Trfase_major"/>
</dbReference>
<dbReference type="InterPro" id="IPR015424">
    <property type="entry name" value="PyrdxlP-dep_Trfase"/>
</dbReference>
<reference evidence="4" key="1">
    <citation type="submission" date="2019-04" db="EMBL/GenBank/DDBJ databases">
        <authorList>
            <person name="Melise S."/>
            <person name="Noan J."/>
            <person name="Okalmin O."/>
        </authorList>
    </citation>
    <scope>NUCLEOTIDE SEQUENCE</scope>
    <source>
        <strain evidence="4">FN9</strain>
    </source>
</reference>
<feature type="region of interest" description="Disordered" evidence="1">
    <location>
        <begin position="1324"/>
        <end position="1360"/>
    </location>
</feature>
<feature type="domain" description="Aminotransferase class V" evidence="2">
    <location>
        <begin position="49"/>
        <end position="492"/>
    </location>
</feature>
<dbReference type="Proteomes" id="UP000746612">
    <property type="component" value="Unassembled WGS sequence"/>
</dbReference>
<feature type="compositionally biased region" description="Basic and acidic residues" evidence="1">
    <location>
        <begin position="895"/>
        <end position="904"/>
    </location>
</feature>
<evidence type="ECO:0000256" key="1">
    <source>
        <dbReference type="SAM" id="MobiDB-lite"/>
    </source>
</evidence>
<accession>A0A4E9EC52</accession>
<feature type="region of interest" description="Disordered" evidence="1">
    <location>
        <begin position="1271"/>
        <end position="1292"/>
    </location>
</feature>
<feature type="compositionally biased region" description="Basic and acidic residues" evidence="1">
    <location>
        <begin position="978"/>
        <end position="988"/>
    </location>
</feature>
<feature type="region of interest" description="Disordered" evidence="1">
    <location>
        <begin position="951"/>
        <end position="988"/>
    </location>
</feature>
<evidence type="ECO:0000313" key="4">
    <source>
        <dbReference type="EMBL" id="VIO55282.1"/>
    </source>
</evidence>
<feature type="region of interest" description="Disordered" evidence="1">
    <location>
        <begin position="893"/>
        <end position="920"/>
    </location>
</feature>
<name>A0A4E9EC52_GIBZA</name>
<proteinExistence type="predicted"/>
<dbReference type="InterPro" id="IPR015422">
    <property type="entry name" value="PyrdxlP-dep_Trfase_small"/>
</dbReference>
<dbReference type="GO" id="GO:0043545">
    <property type="term" value="P:molybdopterin cofactor metabolic process"/>
    <property type="evidence" value="ECO:0007669"/>
    <property type="project" value="TreeGrafter"/>
</dbReference>
<dbReference type="GO" id="GO:0008265">
    <property type="term" value="F:molybdenum cofactor sulfurtransferase activity"/>
    <property type="evidence" value="ECO:0007669"/>
    <property type="project" value="TreeGrafter"/>
</dbReference>
<evidence type="ECO:0000313" key="3">
    <source>
        <dbReference type="EMBL" id="CAG2004463.1"/>
    </source>
</evidence>
<feature type="compositionally biased region" description="Polar residues" evidence="1">
    <location>
        <begin position="968"/>
        <end position="977"/>
    </location>
</feature>
<dbReference type="EMBL" id="CAJPIJ010000183">
    <property type="protein sequence ID" value="CAG2004463.1"/>
    <property type="molecule type" value="Genomic_DNA"/>
</dbReference>
<feature type="region of interest" description="Disordered" evidence="1">
    <location>
        <begin position="607"/>
        <end position="660"/>
    </location>
</feature>
<feature type="compositionally biased region" description="Low complexity" evidence="1">
    <location>
        <begin position="622"/>
        <end position="644"/>
    </location>
</feature>
<sequence length="1360" mass="150806">MAFFSTMTNTDTTIETLSGLHTARKGMEYNQSVEDFRDDEYPNMAQGAYLDHGGATIYARSLITGFSQAMIGNLWGNPHSENLPAKLSGEMVDSIRAKTLDFLGADPEHFDLVFVANATAAIKLVADAFRDLGEKTPTKGFWYGCHSEAHTSLIGIRALAAGDYHCFDDDESVEDWISRPFSCQTQKGKLPSLGLFAYPGQSNLSGRRLPKSWPRRIRKHPQLRNTYTLFDAAALAMTSSLSSLFEDPSGAPDFTCLSLYKIFGFPDLGALVVRRASGHVLCLRRYFGGGTVAQLSPLRDTRVMKKVPGLGNKYMSWDIHEGLEDGTLPFHSILALGIAIDTHLRLYGSMDIISRHCCYLARSLHERLADLKHRNGLPVIELYADDPVRYGDPSAQGPTFAFNIMREDGSYVPWTEVERLANKAGVYIRAGGVCCPGGVAQALKYEEWEWDRIFSSGHACGSTEMALVHNKPTGIVRASLGAMTTKRDIEAFVSFLQNQFIFKSAAMPLLMGSSNELPLREAFLYSMRNVSDMEHISFNSFLFFIFSLPSHLVPHEIIAIRFSTYTPRRQFQPTPLIVSTYATYALPFTYAANPTVRMAKKKSKQAAAATGGEGQNATLDEASQTQTQSQSSTTATTNSSTNGGQKKKPKASKELSSTASSQTLNICRNKHWRYISSYHGPWLQMPIEILETIASINYNTPRPRPIDPAVLFDLLKIRRLVDEATNLAVRAASDIASPVLTNLHGGLPGSSPMSMMGMTGPGHGMKLSHKRKSQMREQASQKLSRAYHLDEIACSVATMQGASTIEEIGAVVLQRNPQDLDASYVHFFHEKIPSRQMAESTSLESLTEIIAERPNESEALRTRAIVRTFKEDYEGAAHDLTTALAVCRIHQQPHRPNDEVDSKLSHTGKRWRQEVVPAEKDQPTSLEIQLSFLRATTYLSLACQHIEDGLSPAQEKNGHADTDKPNGKPSTETNGQDSQERDENSLRKQTEARKLVKKYAKWALRDLLAFLSHFEYAPNLPNLIVKDFNDRVNLSAQGSRNPRPSEATYLLEPHTTYTLAELFAAVPPSDLPPYPNEDVTNPDKQTYSSDSPKVCEGSTYHPLMTDALHSLLLCHCLIQTSAKELQRHTYMAARLIRLADGYPIFQACRSPARSDWLEVLRRADDSWLQLSASWDTLCTPAPLPFHYDPLQHGATSANTGVSRKEAAAAAASLINGTPNMAKYVPSPEDQRRQRMRERDQRVRVALSDQRVCDEDTFRAAIEAQEKRAELEDRAAAAAATPPDGASNADGRPRRWVVDDSEFYPVCTARATMIAQWVCEAPVVTGTTRRKKRTKRPEGKTDTLAGSAKKMSLKDTTATVS</sequence>
<feature type="region of interest" description="Disordered" evidence="1">
    <location>
        <begin position="1070"/>
        <end position="1091"/>
    </location>
</feature>
<dbReference type="SUPFAM" id="SSF53383">
    <property type="entry name" value="PLP-dependent transferases"/>
    <property type="match status" value="1"/>
</dbReference>